<evidence type="ECO:0000313" key="5">
    <source>
        <dbReference type="Proteomes" id="UP001282288"/>
    </source>
</evidence>
<dbReference type="EMBL" id="JARAWP010000008">
    <property type="protein sequence ID" value="MDX3019191.1"/>
    <property type="molecule type" value="Genomic_DNA"/>
</dbReference>
<dbReference type="RefSeq" id="WP_010356323.1">
    <property type="nucleotide sequence ID" value="NZ_BCMK01000094.1"/>
</dbReference>
<reference evidence="2 4" key="1">
    <citation type="journal article" date="2023" name="Microb. Genom.">
        <title>Mesoterricola silvestris gen. nov., sp. nov., Mesoterricola sediminis sp. nov., Geothrix oryzae sp. nov., Geothrix edaphica sp. nov., Geothrix rubra sp. nov., and Geothrix limicola sp. nov., six novel members of Acidobacteriota isolated from soils.</title>
        <authorList>
            <person name="Weisberg A.J."/>
            <person name="Pearce E."/>
            <person name="Kramer C.G."/>
            <person name="Chang J.H."/>
            <person name="Clarke C.R."/>
        </authorList>
    </citation>
    <scope>NUCLEOTIDE SEQUENCE</scope>
    <source>
        <strain evidence="3 4">NB05-1H</strain>
        <strain evidence="2">NRRL_B-16521</strain>
    </source>
</reference>
<dbReference type="Proteomes" id="UP001272987">
    <property type="component" value="Unassembled WGS sequence"/>
</dbReference>
<dbReference type="EMBL" id="JARAWC010000004">
    <property type="protein sequence ID" value="MDX2959521.1"/>
    <property type="molecule type" value="Genomic_DNA"/>
</dbReference>
<evidence type="ECO:0000313" key="4">
    <source>
        <dbReference type="Proteomes" id="UP001272987"/>
    </source>
</evidence>
<dbReference type="GeneID" id="69805950"/>
<organism evidence="2 5">
    <name type="scientific">Streptomyces acidiscabies</name>
    <dbReference type="NCBI Taxonomy" id="42234"/>
    <lineage>
        <taxon>Bacteria</taxon>
        <taxon>Bacillati</taxon>
        <taxon>Actinomycetota</taxon>
        <taxon>Actinomycetes</taxon>
        <taxon>Kitasatosporales</taxon>
        <taxon>Streptomycetaceae</taxon>
        <taxon>Streptomyces</taxon>
    </lineage>
</organism>
<accession>A0AAP6B7E4</accession>
<dbReference type="Pfam" id="PF04149">
    <property type="entry name" value="DUF397"/>
    <property type="match status" value="1"/>
</dbReference>
<comment type="caution">
    <text evidence="2">The sequence shown here is derived from an EMBL/GenBank/DDBJ whole genome shotgun (WGS) entry which is preliminary data.</text>
</comment>
<name>A0AAP6B7E4_9ACTN</name>
<evidence type="ECO:0000313" key="2">
    <source>
        <dbReference type="EMBL" id="MDX2959521.1"/>
    </source>
</evidence>
<dbReference type="InterPro" id="IPR007278">
    <property type="entry name" value="DUF397"/>
</dbReference>
<evidence type="ECO:0000313" key="3">
    <source>
        <dbReference type="EMBL" id="MDX3019191.1"/>
    </source>
</evidence>
<proteinExistence type="predicted"/>
<protein>
    <submittedName>
        <fullName evidence="2">DUF397 domain-containing protein</fullName>
    </submittedName>
</protein>
<gene>
    <name evidence="2" type="ORF">PV399_07290</name>
    <name evidence="3" type="ORF">PV666_15000</name>
</gene>
<keyword evidence="4" id="KW-1185">Reference proteome</keyword>
<sequence>MSVGPQPAPIWFKSSYSGSGTSECVECADTGHGTLLRDSKRADGGVIPVRGPAWHSFITALRQEEPRR</sequence>
<feature type="domain" description="DUF397" evidence="1">
    <location>
        <begin position="11"/>
        <end position="62"/>
    </location>
</feature>
<dbReference type="AlphaFoldDB" id="A0AAP6B7E4"/>
<evidence type="ECO:0000259" key="1">
    <source>
        <dbReference type="Pfam" id="PF04149"/>
    </source>
</evidence>
<dbReference type="Proteomes" id="UP001282288">
    <property type="component" value="Unassembled WGS sequence"/>
</dbReference>